<evidence type="ECO:0000313" key="3">
    <source>
        <dbReference type="Proteomes" id="UP001057702"/>
    </source>
</evidence>
<reference evidence="2" key="1">
    <citation type="submission" date="2022-06" db="EMBL/GenBank/DDBJ databases">
        <title>Draft genome sequence of Streptomyces sp. RB6PN25 isolated from peat swamp forest in Thailand.</title>
        <authorList>
            <person name="Duangmal K."/>
            <person name="Klaysubun C."/>
        </authorList>
    </citation>
    <scope>NUCLEOTIDE SEQUENCE</scope>
    <source>
        <strain evidence="2">RB6PN25</strain>
    </source>
</reference>
<dbReference type="RefSeq" id="WP_255919801.1">
    <property type="nucleotide sequence ID" value="NZ_JANFNG010000005.1"/>
</dbReference>
<dbReference type="EMBL" id="JANFNG010000005">
    <property type="protein sequence ID" value="MCQ4080896.1"/>
    <property type="molecule type" value="Genomic_DNA"/>
</dbReference>
<organism evidence="2 3">
    <name type="scientific">Streptomyces humicola</name>
    <dbReference type="NCBI Taxonomy" id="2953240"/>
    <lineage>
        <taxon>Bacteria</taxon>
        <taxon>Bacillati</taxon>
        <taxon>Actinomycetota</taxon>
        <taxon>Actinomycetes</taxon>
        <taxon>Kitasatosporales</taxon>
        <taxon>Streptomycetaceae</taxon>
        <taxon>Streptomyces</taxon>
    </lineage>
</organism>
<keyword evidence="1" id="KW-0732">Signal</keyword>
<comment type="caution">
    <text evidence="2">The sequence shown here is derived from an EMBL/GenBank/DDBJ whole genome shotgun (WGS) entry which is preliminary data.</text>
</comment>
<dbReference type="PANTHER" id="PTHR43649:SF13">
    <property type="entry name" value="CARBOHYDRATE ABC TRANSPORTER SUBSTRATE-BINDING PROTEIN"/>
    <property type="match status" value="1"/>
</dbReference>
<evidence type="ECO:0000313" key="2">
    <source>
        <dbReference type="EMBL" id="MCQ4080896.1"/>
    </source>
</evidence>
<name>A0ABT1PT95_9ACTN</name>
<protein>
    <submittedName>
        <fullName evidence="2">Sugar ABC transporter substrate-binding protein</fullName>
    </submittedName>
</protein>
<dbReference type="PROSITE" id="PS51257">
    <property type="entry name" value="PROKAR_LIPOPROTEIN"/>
    <property type="match status" value="1"/>
</dbReference>
<feature type="chain" id="PRO_5046074320" evidence="1">
    <location>
        <begin position="20"/>
        <end position="428"/>
    </location>
</feature>
<accession>A0ABT1PT95</accession>
<gene>
    <name evidence="2" type="ORF">NGB36_09855</name>
</gene>
<dbReference type="Pfam" id="PF01547">
    <property type="entry name" value="SBP_bac_1"/>
    <property type="match status" value="1"/>
</dbReference>
<feature type="signal peptide" evidence="1">
    <location>
        <begin position="1"/>
        <end position="19"/>
    </location>
</feature>
<dbReference type="PANTHER" id="PTHR43649">
    <property type="entry name" value="ARABINOSE-BINDING PROTEIN-RELATED"/>
    <property type="match status" value="1"/>
</dbReference>
<sequence length="428" mass="46247">MKRVYSSAIAVGLSLTALAGCGSSGSTSSATNAHGPIKIWYSNNPQEIAWGEQMVAAWNKAHPTEKVSAEQVPTGKSSEEVIGAAITAGTEPCLIFNTSPASVPQFQQQGGLVPLNKFPGAVSYIQSRSGATAEQYKSSDGNYYQLPWKSNPVMIFYNKKIFQKAGINPDNPPLNTYAQFLATAKKVVASGAAKYAIYPAPTSEFYQPWFDFYPLFAAESGGKELMENGKSQFNSPAGQQATDFWRTLYANNLAGKDAYNGDSFADGTAAMAIVGPWAISTYDNKVDWGEVPVPTSQGIPAAQTHTYSDAKNVAMYSSCKNQGTAWDVLKFATSQEQDGQLLNMTGQMPMRTNLQQTYANYFAKNPAYNDFASAASRTIGVPQLSESISIWQDFRNGWEKSVISGQNSTQQFLSQTAAQADKLAAQPQ</sequence>
<dbReference type="Proteomes" id="UP001057702">
    <property type="component" value="Unassembled WGS sequence"/>
</dbReference>
<dbReference type="InterPro" id="IPR050490">
    <property type="entry name" value="Bact_solute-bd_prot1"/>
</dbReference>
<dbReference type="InterPro" id="IPR006059">
    <property type="entry name" value="SBP"/>
</dbReference>
<dbReference type="SUPFAM" id="SSF53850">
    <property type="entry name" value="Periplasmic binding protein-like II"/>
    <property type="match status" value="1"/>
</dbReference>
<proteinExistence type="predicted"/>
<dbReference type="CDD" id="cd13585">
    <property type="entry name" value="PBP2_TMBP_like"/>
    <property type="match status" value="1"/>
</dbReference>
<evidence type="ECO:0000256" key="1">
    <source>
        <dbReference type="SAM" id="SignalP"/>
    </source>
</evidence>
<keyword evidence="3" id="KW-1185">Reference proteome</keyword>
<dbReference type="Gene3D" id="3.40.190.10">
    <property type="entry name" value="Periplasmic binding protein-like II"/>
    <property type="match status" value="2"/>
</dbReference>